<dbReference type="PANTHER" id="PTHR47723">
    <property type="entry name" value="OS05G0353850 PROTEIN"/>
    <property type="match status" value="1"/>
</dbReference>
<dbReference type="InterPro" id="IPR044730">
    <property type="entry name" value="RNase_H-like_dom_plant"/>
</dbReference>
<dbReference type="EMBL" id="JAUJYO010000001">
    <property type="protein sequence ID" value="KAK1324850.1"/>
    <property type="molecule type" value="Genomic_DNA"/>
</dbReference>
<proteinExistence type="predicted"/>
<protein>
    <recommendedName>
        <fullName evidence="1">RNase H type-1 domain-containing protein</fullName>
    </recommendedName>
</protein>
<keyword evidence="3" id="KW-1185">Reference proteome</keyword>
<name>A0AAV9FFX7_ACOCL</name>
<dbReference type="GO" id="GO:0004523">
    <property type="term" value="F:RNA-DNA hybrid ribonuclease activity"/>
    <property type="evidence" value="ECO:0007669"/>
    <property type="project" value="InterPro"/>
</dbReference>
<sequence>MWYPPESGWLRLNTDGSFASDQGGFGALLRNDKAYFIIGVAGRLDLHSINLLELKAIEKGLELGLTVQATKIWVESDSTTVLAWVHDKREIPWSAFRSLRKIKQSLAFLENWKATHIHREGNSLADLLAAYQSSKGE</sequence>
<feature type="domain" description="RNase H type-1" evidence="1">
    <location>
        <begin position="13"/>
        <end position="130"/>
    </location>
</feature>
<evidence type="ECO:0000259" key="1">
    <source>
        <dbReference type="Pfam" id="PF13456"/>
    </source>
</evidence>
<dbReference type="Pfam" id="PF13456">
    <property type="entry name" value="RVT_3"/>
    <property type="match status" value="1"/>
</dbReference>
<dbReference type="CDD" id="cd06222">
    <property type="entry name" value="RNase_H_like"/>
    <property type="match status" value="1"/>
</dbReference>
<dbReference type="InterPro" id="IPR002156">
    <property type="entry name" value="RNaseH_domain"/>
</dbReference>
<comment type="caution">
    <text evidence="2">The sequence shown here is derived from an EMBL/GenBank/DDBJ whole genome shotgun (WGS) entry which is preliminary data.</text>
</comment>
<dbReference type="InterPro" id="IPR053151">
    <property type="entry name" value="RNase_H-like"/>
</dbReference>
<dbReference type="PANTHER" id="PTHR47723:SF19">
    <property type="entry name" value="POLYNUCLEOTIDYL TRANSFERASE, RIBONUCLEASE H-LIKE SUPERFAMILY PROTEIN"/>
    <property type="match status" value="1"/>
</dbReference>
<gene>
    <name evidence="2" type="ORF">QJS10_CPA01g01498</name>
</gene>
<dbReference type="Proteomes" id="UP001180020">
    <property type="component" value="Unassembled WGS sequence"/>
</dbReference>
<organism evidence="2 3">
    <name type="scientific">Acorus calamus</name>
    <name type="common">Sweet flag</name>
    <dbReference type="NCBI Taxonomy" id="4465"/>
    <lineage>
        <taxon>Eukaryota</taxon>
        <taxon>Viridiplantae</taxon>
        <taxon>Streptophyta</taxon>
        <taxon>Embryophyta</taxon>
        <taxon>Tracheophyta</taxon>
        <taxon>Spermatophyta</taxon>
        <taxon>Magnoliopsida</taxon>
        <taxon>Liliopsida</taxon>
        <taxon>Acoraceae</taxon>
        <taxon>Acorus</taxon>
    </lineage>
</organism>
<reference evidence="2" key="2">
    <citation type="submission" date="2023-06" db="EMBL/GenBank/DDBJ databases">
        <authorList>
            <person name="Ma L."/>
            <person name="Liu K.-W."/>
            <person name="Li Z."/>
            <person name="Hsiao Y.-Y."/>
            <person name="Qi Y."/>
            <person name="Fu T."/>
            <person name="Tang G."/>
            <person name="Zhang D."/>
            <person name="Sun W.-H."/>
            <person name="Liu D.-K."/>
            <person name="Li Y."/>
            <person name="Chen G.-Z."/>
            <person name="Liu X.-D."/>
            <person name="Liao X.-Y."/>
            <person name="Jiang Y.-T."/>
            <person name="Yu X."/>
            <person name="Hao Y."/>
            <person name="Huang J."/>
            <person name="Zhao X.-W."/>
            <person name="Ke S."/>
            <person name="Chen Y.-Y."/>
            <person name="Wu W.-L."/>
            <person name="Hsu J.-L."/>
            <person name="Lin Y.-F."/>
            <person name="Huang M.-D."/>
            <person name="Li C.-Y."/>
            <person name="Huang L."/>
            <person name="Wang Z.-W."/>
            <person name="Zhao X."/>
            <person name="Zhong W.-Y."/>
            <person name="Peng D.-H."/>
            <person name="Ahmad S."/>
            <person name="Lan S."/>
            <person name="Zhang J.-S."/>
            <person name="Tsai W.-C."/>
            <person name="Van De Peer Y."/>
            <person name="Liu Z.-J."/>
        </authorList>
    </citation>
    <scope>NUCLEOTIDE SEQUENCE</scope>
    <source>
        <strain evidence="2">CP</strain>
        <tissue evidence="2">Leaves</tissue>
    </source>
</reference>
<dbReference type="SUPFAM" id="SSF53098">
    <property type="entry name" value="Ribonuclease H-like"/>
    <property type="match status" value="1"/>
</dbReference>
<dbReference type="Gene3D" id="3.30.420.10">
    <property type="entry name" value="Ribonuclease H-like superfamily/Ribonuclease H"/>
    <property type="match status" value="1"/>
</dbReference>
<dbReference type="AlphaFoldDB" id="A0AAV9FFX7"/>
<dbReference type="InterPro" id="IPR012337">
    <property type="entry name" value="RNaseH-like_sf"/>
</dbReference>
<accession>A0AAV9FFX7</accession>
<evidence type="ECO:0000313" key="3">
    <source>
        <dbReference type="Proteomes" id="UP001180020"/>
    </source>
</evidence>
<dbReference type="GO" id="GO:0003676">
    <property type="term" value="F:nucleic acid binding"/>
    <property type="evidence" value="ECO:0007669"/>
    <property type="project" value="InterPro"/>
</dbReference>
<evidence type="ECO:0000313" key="2">
    <source>
        <dbReference type="EMBL" id="KAK1324850.1"/>
    </source>
</evidence>
<dbReference type="InterPro" id="IPR036397">
    <property type="entry name" value="RNaseH_sf"/>
</dbReference>
<reference evidence="2" key="1">
    <citation type="journal article" date="2023" name="Nat. Commun.">
        <title>Diploid and tetraploid genomes of Acorus and the evolution of monocots.</title>
        <authorList>
            <person name="Ma L."/>
            <person name="Liu K.W."/>
            <person name="Li Z."/>
            <person name="Hsiao Y.Y."/>
            <person name="Qi Y."/>
            <person name="Fu T."/>
            <person name="Tang G.D."/>
            <person name="Zhang D."/>
            <person name="Sun W.H."/>
            <person name="Liu D.K."/>
            <person name="Li Y."/>
            <person name="Chen G.Z."/>
            <person name="Liu X.D."/>
            <person name="Liao X.Y."/>
            <person name="Jiang Y.T."/>
            <person name="Yu X."/>
            <person name="Hao Y."/>
            <person name="Huang J."/>
            <person name="Zhao X.W."/>
            <person name="Ke S."/>
            <person name="Chen Y.Y."/>
            <person name="Wu W.L."/>
            <person name="Hsu J.L."/>
            <person name="Lin Y.F."/>
            <person name="Huang M.D."/>
            <person name="Li C.Y."/>
            <person name="Huang L."/>
            <person name="Wang Z.W."/>
            <person name="Zhao X."/>
            <person name="Zhong W.Y."/>
            <person name="Peng D.H."/>
            <person name="Ahmad S."/>
            <person name="Lan S."/>
            <person name="Zhang J.S."/>
            <person name="Tsai W.C."/>
            <person name="Van de Peer Y."/>
            <person name="Liu Z.J."/>
        </authorList>
    </citation>
    <scope>NUCLEOTIDE SEQUENCE</scope>
    <source>
        <strain evidence="2">CP</strain>
    </source>
</reference>